<evidence type="ECO:0000313" key="3">
    <source>
        <dbReference type="Proteomes" id="UP000011115"/>
    </source>
</evidence>
<evidence type="ECO:0000256" key="1">
    <source>
        <dbReference type="SAM" id="MobiDB-lite"/>
    </source>
</evidence>
<dbReference type="InParanoid" id="M1DKJ2"/>
<keyword evidence="3" id="KW-1185">Reference proteome</keyword>
<dbReference type="AlphaFoldDB" id="M1DKJ2"/>
<proteinExistence type="predicted"/>
<dbReference type="EnsemblPlants" id="PGSC0003DMT400090506">
    <property type="protein sequence ID" value="PGSC0003DMT400090506"/>
    <property type="gene ID" value="PGSC0003DMG400040077"/>
</dbReference>
<reference evidence="3" key="1">
    <citation type="journal article" date="2011" name="Nature">
        <title>Genome sequence and analysis of the tuber crop potato.</title>
        <authorList>
            <consortium name="The Potato Genome Sequencing Consortium"/>
        </authorList>
    </citation>
    <scope>NUCLEOTIDE SEQUENCE [LARGE SCALE GENOMIC DNA]</scope>
    <source>
        <strain evidence="3">cv. DM1-3 516 R44</strain>
    </source>
</reference>
<feature type="compositionally biased region" description="Basic and acidic residues" evidence="1">
    <location>
        <begin position="162"/>
        <end position="172"/>
    </location>
</feature>
<feature type="compositionally biased region" description="Basic residues" evidence="1">
    <location>
        <begin position="173"/>
        <end position="192"/>
    </location>
</feature>
<organism evidence="2 3">
    <name type="scientific">Solanum tuberosum</name>
    <name type="common">Potato</name>
    <dbReference type="NCBI Taxonomy" id="4113"/>
    <lineage>
        <taxon>Eukaryota</taxon>
        <taxon>Viridiplantae</taxon>
        <taxon>Streptophyta</taxon>
        <taxon>Embryophyta</taxon>
        <taxon>Tracheophyta</taxon>
        <taxon>Spermatophyta</taxon>
        <taxon>Magnoliopsida</taxon>
        <taxon>eudicotyledons</taxon>
        <taxon>Gunneridae</taxon>
        <taxon>Pentapetalae</taxon>
        <taxon>asterids</taxon>
        <taxon>lamiids</taxon>
        <taxon>Solanales</taxon>
        <taxon>Solanaceae</taxon>
        <taxon>Solanoideae</taxon>
        <taxon>Solaneae</taxon>
        <taxon>Solanum</taxon>
    </lineage>
</organism>
<evidence type="ECO:0000313" key="2">
    <source>
        <dbReference type="EnsemblPlants" id="PGSC0003DMT400090506"/>
    </source>
</evidence>
<dbReference type="Gramene" id="PGSC0003DMT400090506">
    <property type="protein sequence ID" value="PGSC0003DMT400090506"/>
    <property type="gene ID" value="PGSC0003DMG400040077"/>
</dbReference>
<dbReference type="Proteomes" id="UP000011115">
    <property type="component" value="Unassembled WGS sequence"/>
</dbReference>
<reference evidence="2" key="2">
    <citation type="submission" date="2015-06" db="UniProtKB">
        <authorList>
            <consortium name="EnsemblPlants"/>
        </authorList>
    </citation>
    <scope>IDENTIFICATION</scope>
    <source>
        <strain evidence="2">DM1-3 516 R44</strain>
    </source>
</reference>
<feature type="compositionally biased region" description="Basic and acidic residues" evidence="1">
    <location>
        <begin position="68"/>
        <end position="79"/>
    </location>
</feature>
<dbReference type="PaxDb" id="4113-PGSC0003DMT400090506"/>
<name>M1DKJ2_SOLTU</name>
<feature type="region of interest" description="Disordered" evidence="1">
    <location>
        <begin position="162"/>
        <end position="208"/>
    </location>
</feature>
<dbReference type="HOGENOM" id="CLU_1322919_0_0_1"/>
<feature type="region of interest" description="Disordered" evidence="1">
    <location>
        <begin position="59"/>
        <end position="84"/>
    </location>
</feature>
<sequence>MAESTISQTEVLDSPVPLSPENLVCSPTLVVSENKFQDFAAQSVAKPLDKHIYEETEAGSMAVSETSPVRRVDSGEERQRKGKGKLVKAHLKGQGKKYGTRSVTQKVLGSAMEANAAHTEMIRKRRLRGSLDAEPTSIPVNVDDSDTQYENIIISVIKHKREAEEKRVNSEKSHKKAKKSIAKKGKNTKKKMTQLGSPEVEEISERFD</sequence>
<accession>M1DKJ2</accession>
<protein>
    <submittedName>
        <fullName evidence="2">Uncharacterized protein</fullName>
    </submittedName>
</protein>